<evidence type="ECO:0000313" key="1">
    <source>
        <dbReference type="EMBL" id="KZV36003.1"/>
    </source>
</evidence>
<proteinExistence type="predicted"/>
<dbReference type="Proteomes" id="UP000250235">
    <property type="component" value="Unassembled WGS sequence"/>
</dbReference>
<evidence type="ECO:0000313" key="2">
    <source>
        <dbReference type="Proteomes" id="UP000250235"/>
    </source>
</evidence>
<dbReference type="EMBL" id="KV003958">
    <property type="protein sequence ID" value="KZV36003.1"/>
    <property type="molecule type" value="Genomic_DNA"/>
</dbReference>
<keyword evidence="2" id="KW-1185">Reference proteome</keyword>
<dbReference type="AlphaFoldDB" id="A0A2Z7BN12"/>
<gene>
    <name evidence="1" type="ORF">F511_14520</name>
</gene>
<accession>A0A2Z7BN12</accession>
<sequence>MNEGYQESSVIKAQRPPPVINISINHWNPNSTDSDSNHNSVKELDYRARQLSRPIPDSRIQSYQNLKSRITTDSSTHCDVQLLAKNSGPAAHSKATRGLLICTTSKKSAQLKLKSSRSKIQHLTSMNSTSEFNLAQASLRSVCVALLSFRCLIQYSTPSDQLMHPGLKVRTQPACHDQPSFQGQHSSRPSFRPKAASILCLHPKLLSAQTAAMDWFALQQHQLVTSAHLSVNLSSFTRSGPSSNYSASFQEEFYQLYIQRPPSCNRNSSNSNILRSVQTIEPARTRAGLD</sequence>
<protein>
    <submittedName>
        <fullName evidence="1">Uncharacterized protein</fullName>
    </submittedName>
</protein>
<name>A0A2Z7BN12_9LAMI</name>
<reference evidence="1 2" key="1">
    <citation type="journal article" date="2015" name="Proc. Natl. Acad. Sci. U.S.A.">
        <title>The resurrection genome of Boea hygrometrica: A blueprint for survival of dehydration.</title>
        <authorList>
            <person name="Xiao L."/>
            <person name="Yang G."/>
            <person name="Zhang L."/>
            <person name="Yang X."/>
            <person name="Zhao S."/>
            <person name="Ji Z."/>
            <person name="Zhou Q."/>
            <person name="Hu M."/>
            <person name="Wang Y."/>
            <person name="Chen M."/>
            <person name="Xu Y."/>
            <person name="Jin H."/>
            <person name="Xiao X."/>
            <person name="Hu G."/>
            <person name="Bao F."/>
            <person name="Hu Y."/>
            <person name="Wan P."/>
            <person name="Li L."/>
            <person name="Deng X."/>
            <person name="Kuang T."/>
            <person name="Xiang C."/>
            <person name="Zhu J.K."/>
            <person name="Oliver M.J."/>
            <person name="He Y."/>
        </authorList>
    </citation>
    <scope>NUCLEOTIDE SEQUENCE [LARGE SCALE GENOMIC DNA]</scope>
    <source>
        <strain evidence="2">cv. XS01</strain>
    </source>
</reference>
<organism evidence="1 2">
    <name type="scientific">Dorcoceras hygrometricum</name>
    <dbReference type="NCBI Taxonomy" id="472368"/>
    <lineage>
        <taxon>Eukaryota</taxon>
        <taxon>Viridiplantae</taxon>
        <taxon>Streptophyta</taxon>
        <taxon>Embryophyta</taxon>
        <taxon>Tracheophyta</taxon>
        <taxon>Spermatophyta</taxon>
        <taxon>Magnoliopsida</taxon>
        <taxon>eudicotyledons</taxon>
        <taxon>Gunneridae</taxon>
        <taxon>Pentapetalae</taxon>
        <taxon>asterids</taxon>
        <taxon>lamiids</taxon>
        <taxon>Lamiales</taxon>
        <taxon>Gesneriaceae</taxon>
        <taxon>Didymocarpoideae</taxon>
        <taxon>Trichosporeae</taxon>
        <taxon>Loxocarpinae</taxon>
        <taxon>Dorcoceras</taxon>
    </lineage>
</organism>